<dbReference type="OrthoDB" id="27934at2759"/>
<evidence type="ECO:0000313" key="3">
    <source>
        <dbReference type="Proteomes" id="UP000507470"/>
    </source>
</evidence>
<feature type="transmembrane region" description="Helical" evidence="1">
    <location>
        <begin position="155"/>
        <end position="180"/>
    </location>
</feature>
<keyword evidence="1" id="KW-0812">Transmembrane</keyword>
<proteinExistence type="predicted"/>
<evidence type="ECO:0000256" key="1">
    <source>
        <dbReference type="SAM" id="Phobius"/>
    </source>
</evidence>
<dbReference type="AlphaFoldDB" id="A0A6J8EEM3"/>
<dbReference type="EMBL" id="CACVKT020008861">
    <property type="protein sequence ID" value="CAC5418045.1"/>
    <property type="molecule type" value="Genomic_DNA"/>
</dbReference>
<keyword evidence="3" id="KW-1185">Reference proteome</keyword>
<organism evidence="2 3">
    <name type="scientific">Mytilus coruscus</name>
    <name type="common">Sea mussel</name>
    <dbReference type="NCBI Taxonomy" id="42192"/>
    <lineage>
        <taxon>Eukaryota</taxon>
        <taxon>Metazoa</taxon>
        <taxon>Spiralia</taxon>
        <taxon>Lophotrochozoa</taxon>
        <taxon>Mollusca</taxon>
        <taxon>Bivalvia</taxon>
        <taxon>Autobranchia</taxon>
        <taxon>Pteriomorphia</taxon>
        <taxon>Mytilida</taxon>
        <taxon>Mytiloidea</taxon>
        <taxon>Mytilidae</taxon>
        <taxon>Mytilinae</taxon>
        <taxon>Mytilus</taxon>
    </lineage>
</organism>
<evidence type="ECO:0000313" key="2">
    <source>
        <dbReference type="EMBL" id="CAC5418045.1"/>
    </source>
</evidence>
<gene>
    <name evidence="2" type="ORF">MCOR_50506</name>
</gene>
<dbReference type="Proteomes" id="UP000507470">
    <property type="component" value="Unassembled WGS sequence"/>
</dbReference>
<reference evidence="2 3" key="1">
    <citation type="submission" date="2020-06" db="EMBL/GenBank/DDBJ databases">
        <authorList>
            <person name="Li R."/>
            <person name="Bekaert M."/>
        </authorList>
    </citation>
    <scope>NUCLEOTIDE SEQUENCE [LARGE SCALE GENOMIC DNA]</scope>
    <source>
        <strain evidence="3">wild</strain>
    </source>
</reference>
<keyword evidence="1" id="KW-0472">Membrane</keyword>
<accession>A0A6J8EEM3</accession>
<protein>
    <submittedName>
        <fullName evidence="2">Uncharacterized protein</fullName>
    </submittedName>
</protein>
<name>A0A6J8EEM3_MYTCO</name>
<keyword evidence="1" id="KW-1133">Transmembrane helix</keyword>
<sequence>MDRKWAAISFYNRAYCYLLKREPGYITKAIDDFSKSQECFALFKEEAVLCLTLSSSMNDENNNEEEVNGTASQFNSRCQIINYFEENIKVSLQQLREFQKTNKEATAEGTSIFTIVLGDDNTSKKIESEIYVFWEMGLTQLIFVKERKPFCWKGMLVIALGVLQIAVGAVIVASTAGILAQLGRGLIAEGVNDIFTGAYAVWKNEIVDGRKSCQHSCICRLFWL</sequence>